<keyword evidence="1" id="KW-0812">Transmembrane</keyword>
<name>A0ABW6KCM6_9BACI</name>
<accession>A0ABW6KCM6</accession>
<organism evidence="2 3">
    <name type="scientific">Cytobacillus spartinae</name>
    <dbReference type="NCBI Taxonomy" id="3299023"/>
    <lineage>
        <taxon>Bacteria</taxon>
        <taxon>Bacillati</taxon>
        <taxon>Bacillota</taxon>
        <taxon>Bacilli</taxon>
        <taxon>Bacillales</taxon>
        <taxon>Bacillaceae</taxon>
        <taxon>Cytobacillus</taxon>
    </lineage>
</organism>
<gene>
    <name evidence="2" type="ORF">ACFYKX_15150</name>
</gene>
<dbReference type="Proteomes" id="UP001601059">
    <property type="component" value="Unassembled WGS sequence"/>
</dbReference>
<evidence type="ECO:0000313" key="2">
    <source>
        <dbReference type="EMBL" id="MFE8701937.1"/>
    </source>
</evidence>
<feature type="transmembrane region" description="Helical" evidence="1">
    <location>
        <begin position="237"/>
        <end position="258"/>
    </location>
</feature>
<feature type="transmembrane region" description="Helical" evidence="1">
    <location>
        <begin position="93"/>
        <end position="118"/>
    </location>
</feature>
<feature type="transmembrane region" description="Helical" evidence="1">
    <location>
        <begin position="45"/>
        <end position="72"/>
    </location>
</feature>
<feature type="transmembrane region" description="Helical" evidence="1">
    <location>
        <begin position="16"/>
        <end position="33"/>
    </location>
</feature>
<sequence>MYYIWKEWKENLKSKGLWLSFSIIIIISIGILLKSSTLSFEQGFYVLLLNLFDALIYFIPILCLFLGAFSIFQEKEHKTLIMLLTRRDSFVSFLFKKSLAIHSVTVSPILVWFFIYLVPAKFYFSIDFKSYLAFLLSLLCIILVFTQIGVMVGSISRSRMQIVGFSITIWFYFFFLHDFILLSYLSDVTYENVKLFSSAYFINPLQTARLNLESAIGVFSFGHMSKLLQSFMWMKPVVFLVSNLVFWFGSSLLFAIIFHRKEGSE</sequence>
<evidence type="ECO:0000313" key="3">
    <source>
        <dbReference type="Proteomes" id="UP001601059"/>
    </source>
</evidence>
<keyword evidence="1" id="KW-0472">Membrane</keyword>
<feature type="transmembrane region" description="Helical" evidence="1">
    <location>
        <begin position="130"/>
        <end position="150"/>
    </location>
</feature>
<protein>
    <submittedName>
        <fullName evidence="2">ABC transporter permease</fullName>
    </submittedName>
</protein>
<dbReference type="RefSeq" id="WP_389361900.1">
    <property type="nucleotide sequence ID" value="NZ_JBIACK010000007.1"/>
</dbReference>
<proteinExistence type="predicted"/>
<keyword evidence="3" id="KW-1185">Reference proteome</keyword>
<reference evidence="2 3" key="1">
    <citation type="submission" date="2024-08" db="EMBL/GenBank/DDBJ databases">
        <title>Two novel Cytobacillus novel species.</title>
        <authorList>
            <person name="Liu G."/>
        </authorList>
    </citation>
    <scope>NUCLEOTIDE SEQUENCE [LARGE SCALE GENOMIC DNA]</scope>
    <source>
        <strain evidence="2 3">FJAT-54145</strain>
    </source>
</reference>
<dbReference type="EMBL" id="JBIACK010000007">
    <property type="protein sequence ID" value="MFE8701937.1"/>
    <property type="molecule type" value="Genomic_DNA"/>
</dbReference>
<dbReference type="Pfam" id="PF12679">
    <property type="entry name" value="ABC2_membrane_2"/>
    <property type="match status" value="1"/>
</dbReference>
<feature type="transmembrane region" description="Helical" evidence="1">
    <location>
        <begin position="162"/>
        <end position="185"/>
    </location>
</feature>
<evidence type="ECO:0000256" key="1">
    <source>
        <dbReference type="SAM" id="Phobius"/>
    </source>
</evidence>
<comment type="caution">
    <text evidence="2">The sequence shown here is derived from an EMBL/GenBank/DDBJ whole genome shotgun (WGS) entry which is preliminary data.</text>
</comment>
<keyword evidence="1" id="KW-1133">Transmembrane helix</keyword>